<sequence>MDRKYHSNKVTNKQPFNYGSFNGKNLVPKESMPQLQALARERIKYLEAILNDCNVHMKKMPAGTLGSTKHGSKYQYYWNQPESADECSPVIRKYIKESEIDIAKSLAQKSYLKKLSTTIKRELKLLYPLIKLDQTPLESIYDKLPSFRKILVNPYAIPDSDYFKMWNEIPYEKKSIIEETVFLTNKNERVRSKSEVNIANMLDKYDIPYKYEVPMQLIRNETIYPDFLCLNKRTREQFIWEHFGMMDDIGYLRKNYAKLQDYELKGYMPGKKLIVTFETAKQPLDSRIIQATIKNYLL</sequence>
<dbReference type="OrthoDB" id="243939at2"/>
<dbReference type="Gene3D" id="3.40.91.30">
    <property type="match status" value="1"/>
</dbReference>
<reference evidence="2" key="1">
    <citation type="submission" date="2016-10" db="EMBL/GenBank/DDBJ databases">
        <title>The complete genome sequence of the rumen bacterium Butyrivibrio hungatei MB2003.</title>
        <authorList>
            <person name="Palevich N."/>
            <person name="Kelly W.J."/>
            <person name="Leahy S.C."/>
            <person name="Altermann E."/>
            <person name="Rakonjac J."/>
            <person name="Attwood G.T."/>
        </authorList>
    </citation>
    <scope>NUCLEOTIDE SEQUENCE [LARGE SCALE GENOMIC DNA]</scope>
    <source>
        <strain evidence="2">MB2003</strain>
    </source>
</reference>
<dbReference type="RefSeq" id="WP_071175491.1">
    <property type="nucleotide sequence ID" value="NZ_CP017831.1"/>
</dbReference>
<gene>
    <name evidence="1" type="ORF">bhn_I0715</name>
</gene>
<keyword evidence="2" id="KW-1185">Reference proteome</keyword>
<dbReference type="AlphaFoldDB" id="A0A1D9NZU7"/>
<dbReference type="EMBL" id="CP017831">
    <property type="protein sequence ID" value="AOZ95749.1"/>
    <property type="molecule type" value="Genomic_DNA"/>
</dbReference>
<name>A0A1D9NZU7_9FIRM</name>
<evidence type="ECO:0000313" key="2">
    <source>
        <dbReference type="Proteomes" id="UP000179284"/>
    </source>
</evidence>
<dbReference type="Proteomes" id="UP000179284">
    <property type="component" value="Chromosome I"/>
</dbReference>
<dbReference type="KEGG" id="bhu:bhn_I0715"/>
<proteinExistence type="predicted"/>
<protein>
    <submittedName>
        <fullName evidence="1">Uncharacterized protein</fullName>
    </submittedName>
</protein>
<organism evidence="1 2">
    <name type="scientific">Butyrivibrio hungatei</name>
    <dbReference type="NCBI Taxonomy" id="185008"/>
    <lineage>
        <taxon>Bacteria</taxon>
        <taxon>Bacillati</taxon>
        <taxon>Bacillota</taxon>
        <taxon>Clostridia</taxon>
        <taxon>Lachnospirales</taxon>
        <taxon>Lachnospiraceae</taxon>
        <taxon>Butyrivibrio</taxon>
    </lineage>
</organism>
<evidence type="ECO:0000313" key="1">
    <source>
        <dbReference type="EMBL" id="AOZ95749.1"/>
    </source>
</evidence>
<accession>A0A1D9NZU7</accession>